<accession>A0A016VED3</accession>
<reference evidence="2" key="1">
    <citation type="journal article" date="2015" name="Nat. Genet.">
        <title>The genome and transcriptome of the zoonotic hookworm Ancylostoma ceylanicum identify infection-specific gene families.</title>
        <authorList>
            <person name="Schwarz E.M."/>
            <person name="Hu Y."/>
            <person name="Antoshechkin I."/>
            <person name="Miller M.M."/>
            <person name="Sternberg P.W."/>
            <person name="Aroian R.V."/>
        </authorList>
    </citation>
    <scope>NUCLEOTIDE SEQUENCE</scope>
    <source>
        <strain evidence="2">HY135</strain>
    </source>
</reference>
<gene>
    <name evidence="1" type="primary">Acey_s0012.g1679</name>
    <name evidence="1" type="ORF">Y032_0012g1679</name>
</gene>
<organism evidence="1 2">
    <name type="scientific">Ancylostoma ceylanicum</name>
    <dbReference type="NCBI Taxonomy" id="53326"/>
    <lineage>
        <taxon>Eukaryota</taxon>
        <taxon>Metazoa</taxon>
        <taxon>Ecdysozoa</taxon>
        <taxon>Nematoda</taxon>
        <taxon>Chromadorea</taxon>
        <taxon>Rhabditida</taxon>
        <taxon>Rhabditina</taxon>
        <taxon>Rhabditomorpha</taxon>
        <taxon>Strongyloidea</taxon>
        <taxon>Ancylostomatidae</taxon>
        <taxon>Ancylostomatinae</taxon>
        <taxon>Ancylostoma</taxon>
    </lineage>
</organism>
<dbReference type="EMBL" id="JARK01001348">
    <property type="protein sequence ID" value="EYC25063.1"/>
    <property type="molecule type" value="Genomic_DNA"/>
</dbReference>
<name>A0A016VED3_9BILA</name>
<protein>
    <submittedName>
        <fullName evidence="1">Uncharacterized protein</fullName>
    </submittedName>
</protein>
<keyword evidence="2" id="KW-1185">Reference proteome</keyword>
<comment type="caution">
    <text evidence="1">The sequence shown here is derived from an EMBL/GenBank/DDBJ whole genome shotgun (WGS) entry which is preliminary data.</text>
</comment>
<dbReference type="Proteomes" id="UP000024635">
    <property type="component" value="Unassembled WGS sequence"/>
</dbReference>
<dbReference type="AlphaFoldDB" id="A0A016VED3"/>
<evidence type="ECO:0000313" key="2">
    <source>
        <dbReference type="Proteomes" id="UP000024635"/>
    </source>
</evidence>
<proteinExistence type="predicted"/>
<sequence>MKCRYDIMYQYHGHENNCGPRQLHKLLLRLTIDVTEEHFEITPMSIFHRAKAKRTEKMVIRFAISVMNNLCEHASAISQAKLAKINKISKSMNMSLVVAGCQIRDQRDGLPQWTHFYLDWS</sequence>
<evidence type="ECO:0000313" key="1">
    <source>
        <dbReference type="EMBL" id="EYC25063.1"/>
    </source>
</evidence>